<reference evidence="1" key="1">
    <citation type="submission" date="2023-05" db="EMBL/GenBank/DDBJ databases">
        <title>Nepenthes gracilis genome sequencing.</title>
        <authorList>
            <person name="Fukushima K."/>
        </authorList>
    </citation>
    <scope>NUCLEOTIDE SEQUENCE</scope>
    <source>
        <strain evidence="1">SING2019-196</strain>
    </source>
</reference>
<name>A0AAD3SAR2_NEPGR</name>
<evidence type="ECO:0000313" key="2">
    <source>
        <dbReference type="Proteomes" id="UP001279734"/>
    </source>
</evidence>
<organism evidence="1 2">
    <name type="scientific">Nepenthes gracilis</name>
    <name type="common">Slender pitcher plant</name>
    <dbReference type="NCBI Taxonomy" id="150966"/>
    <lineage>
        <taxon>Eukaryota</taxon>
        <taxon>Viridiplantae</taxon>
        <taxon>Streptophyta</taxon>
        <taxon>Embryophyta</taxon>
        <taxon>Tracheophyta</taxon>
        <taxon>Spermatophyta</taxon>
        <taxon>Magnoliopsida</taxon>
        <taxon>eudicotyledons</taxon>
        <taxon>Gunneridae</taxon>
        <taxon>Pentapetalae</taxon>
        <taxon>Caryophyllales</taxon>
        <taxon>Nepenthaceae</taxon>
        <taxon>Nepenthes</taxon>
    </lineage>
</organism>
<protein>
    <submittedName>
        <fullName evidence="1">Uncharacterized protein</fullName>
    </submittedName>
</protein>
<accession>A0AAD3SAR2</accession>
<keyword evidence="2" id="KW-1185">Reference proteome</keyword>
<proteinExistence type="predicted"/>
<dbReference type="AlphaFoldDB" id="A0AAD3SAR2"/>
<evidence type="ECO:0000313" key="1">
    <source>
        <dbReference type="EMBL" id="GMH07202.1"/>
    </source>
</evidence>
<dbReference type="Proteomes" id="UP001279734">
    <property type="component" value="Unassembled WGS sequence"/>
</dbReference>
<gene>
    <name evidence="1" type="ORF">Nepgr_009042</name>
</gene>
<sequence length="72" mass="8166">MPNGRVHIWQSGQMLMTTQWSGSFARFAAQVAKWAKCQVWAFCWDGKLAACERRCMYAFARFSASGRNADLA</sequence>
<dbReference type="EMBL" id="BSYO01000007">
    <property type="protein sequence ID" value="GMH07202.1"/>
    <property type="molecule type" value="Genomic_DNA"/>
</dbReference>
<comment type="caution">
    <text evidence="1">The sequence shown here is derived from an EMBL/GenBank/DDBJ whole genome shotgun (WGS) entry which is preliminary data.</text>
</comment>